<comment type="caution">
    <text evidence="1">The sequence shown here is derived from an EMBL/GenBank/DDBJ whole genome shotgun (WGS) entry which is preliminary data.</text>
</comment>
<protein>
    <submittedName>
        <fullName evidence="1">Flagellar basal-body protein FlbY</fullName>
    </submittedName>
</protein>
<gene>
    <name evidence="1" type="ORF">ACFQDM_01820</name>
</gene>
<reference evidence="2" key="1">
    <citation type="journal article" date="2019" name="Int. J. Syst. Evol. Microbiol.">
        <title>The Global Catalogue of Microorganisms (GCM) 10K type strain sequencing project: providing services to taxonomists for standard genome sequencing and annotation.</title>
        <authorList>
            <consortium name="The Broad Institute Genomics Platform"/>
            <consortium name="The Broad Institute Genome Sequencing Center for Infectious Disease"/>
            <person name="Wu L."/>
            <person name="Ma J."/>
        </authorList>
    </citation>
    <scope>NUCLEOTIDE SEQUENCE [LARGE SCALE GENOMIC DNA]</scope>
    <source>
        <strain evidence="2">CGMCC-1.15741</strain>
    </source>
</reference>
<dbReference type="RefSeq" id="WP_377374680.1">
    <property type="nucleotide sequence ID" value="NZ_JBHSSW010000003.1"/>
</dbReference>
<dbReference type="Proteomes" id="UP001596303">
    <property type="component" value="Unassembled WGS sequence"/>
</dbReference>
<evidence type="ECO:0000313" key="1">
    <source>
        <dbReference type="EMBL" id="MFC6196795.1"/>
    </source>
</evidence>
<name>A0ABW1S5C4_9PROT</name>
<sequence length="146" mass="16168">MSIAAKDMEDRLNQLIGLTRRLTDLMVAETQALKARKLDASSADWEEKERLAHTYRLEMTDLSRNPDQLVPVPRDLRKSLFEATRRFQEVLAEHGTALAAMREVTEGLVESIAREVANETHGPRGYGARGQLGDARAAGIAVNAKA</sequence>
<keyword evidence="1" id="KW-0282">Flagellum</keyword>
<evidence type="ECO:0000313" key="2">
    <source>
        <dbReference type="Proteomes" id="UP001596303"/>
    </source>
</evidence>
<keyword evidence="1" id="KW-0969">Cilium</keyword>
<dbReference type="EMBL" id="JBHSSW010000003">
    <property type="protein sequence ID" value="MFC6196795.1"/>
    <property type="molecule type" value="Genomic_DNA"/>
</dbReference>
<proteinExistence type="predicted"/>
<organism evidence="1 2">
    <name type="scientific">Ponticaulis profundi</name>
    <dbReference type="NCBI Taxonomy" id="2665222"/>
    <lineage>
        <taxon>Bacteria</taxon>
        <taxon>Pseudomonadati</taxon>
        <taxon>Pseudomonadota</taxon>
        <taxon>Alphaproteobacteria</taxon>
        <taxon>Hyphomonadales</taxon>
        <taxon>Hyphomonadaceae</taxon>
        <taxon>Ponticaulis</taxon>
    </lineage>
</organism>
<keyword evidence="2" id="KW-1185">Reference proteome</keyword>
<keyword evidence="1" id="KW-0966">Cell projection</keyword>
<accession>A0ABW1S5C4</accession>